<evidence type="ECO:0000313" key="1">
    <source>
        <dbReference type="EMBL" id="GAA3574929.1"/>
    </source>
</evidence>
<gene>
    <name evidence="1" type="ORF">GCM10022419_065020</name>
</gene>
<name>A0ABP6Y0A7_9ACTN</name>
<evidence type="ECO:0000313" key="2">
    <source>
        <dbReference type="Proteomes" id="UP001500630"/>
    </source>
</evidence>
<dbReference type="Proteomes" id="UP001500630">
    <property type="component" value="Unassembled WGS sequence"/>
</dbReference>
<reference evidence="2" key="1">
    <citation type="journal article" date="2019" name="Int. J. Syst. Evol. Microbiol.">
        <title>The Global Catalogue of Microorganisms (GCM) 10K type strain sequencing project: providing services to taxonomists for standard genome sequencing and annotation.</title>
        <authorList>
            <consortium name="The Broad Institute Genomics Platform"/>
            <consortium name="The Broad Institute Genome Sequencing Center for Infectious Disease"/>
            <person name="Wu L."/>
            <person name="Ma J."/>
        </authorList>
    </citation>
    <scope>NUCLEOTIDE SEQUENCE [LARGE SCALE GENOMIC DNA]</scope>
    <source>
        <strain evidence="2">JCM 17326</strain>
    </source>
</reference>
<sequence length="77" mass="8300">MNSWVSALPKMAETIWKTNKAPTATAIFRGDMTALSFPGFVGMRSPPAGTLYGASSSGAMEITSMLTEVRWARTPCR</sequence>
<accession>A0ABP6Y0A7</accession>
<organism evidence="1 2">
    <name type="scientific">Nonomuraea rosea</name>
    <dbReference type="NCBI Taxonomy" id="638574"/>
    <lineage>
        <taxon>Bacteria</taxon>
        <taxon>Bacillati</taxon>
        <taxon>Actinomycetota</taxon>
        <taxon>Actinomycetes</taxon>
        <taxon>Streptosporangiales</taxon>
        <taxon>Streptosporangiaceae</taxon>
        <taxon>Nonomuraea</taxon>
    </lineage>
</organism>
<evidence type="ECO:0008006" key="3">
    <source>
        <dbReference type="Google" id="ProtNLM"/>
    </source>
</evidence>
<dbReference type="EMBL" id="BAABDQ010000016">
    <property type="protein sequence ID" value="GAA3574929.1"/>
    <property type="molecule type" value="Genomic_DNA"/>
</dbReference>
<keyword evidence="2" id="KW-1185">Reference proteome</keyword>
<protein>
    <recommendedName>
        <fullName evidence="3">RES domain-containing protein</fullName>
    </recommendedName>
</protein>
<comment type="caution">
    <text evidence="1">The sequence shown here is derived from an EMBL/GenBank/DDBJ whole genome shotgun (WGS) entry which is preliminary data.</text>
</comment>
<proteinExistence type="predicted"/>